<dbReference type="EMBL" id="UINC01001505">
    <property type="protein sequence ID" value="SUZ82387.1"/>
    <property type="molecule type" value="Genomic_DNA"/>
</dbReference>
<dbReference type="AlphaFoldDB" id="A0A381QXF7"/>
<keyword evidence="1" id="KW-1133">Transmembrane helix</keyword>
<sequence length="255" mass="28960">MATFKKRGYKKSLKTQNKQNLRDSSQTAEVFEKLDSGASISEKWIIKYQNKILSGLAIIALLVLSFISYDRYIKQPREKEAISELSQAQYFFDLAIASNNSDSLFNLAINGGEGKYGFLEITKEYKNTKAANIANYSLGMSYLNLKDYEKAILFLEKFDSDDIFLKSISLGSIGDCFSELNQPNEAFEYYQKAFNYGENSYTSPKFLFKAALLGSQIGKNRLAIKFLKKIKDEFPDSYEAALVEVQLGRLENIVN</sequence>
<keyword evidence="1" id="KW-0472">Membrane</keyword>
<keyword evidence="1" id="KW-0812">Transmembrane</keyword>
<dbReference type="Gene3D" id="1.25.40.10">
    <property type="entry name" value="Tetratricopeptide repeat domain"/>
    <property type="match status" value="1"/>
</dbReference>
<dbReference type="InterPro" id="IPR011990">
    <property type="entry name" value="TPR-like_helical_dom_sf"/>
</dbReference>
<organism evidence="2">
    <name type="scientific">marine metagenome</name>
    <dbReference type="NCBI Taxonomy" id="408172"/>
    <lineage>
        <taxon>unclassified sequences</taxon>
        <taxon>metagenomes</taxon>
        <taxon>ecological metagenomes</taxon>
    </lineage>
</organism>
<dbReference type="InterPro" id="IPR019734">
    <property type="entry name" value="TPR_rpt"/>
</dbReference>
<name>A0A381QXF7_9ZZZZ</name>
<evidence type="ECO:0000256" key="1">
    <source>
        <dbReference type="SAM" id="Phobius"/>
    </source>
</evidence>
<dbReference type="SUPFAM" id="SSF48452">
    <property type="entry name" value="TPR-like"/>
    <property type="match status" value="1"/>
</dbReference>
<gene>
    <name evidence="2" type="ORF">METZ01_LOCUS35241</name>
</gene>
<accession>A0A381QXF7</accession>
<proteinExistence type="predicted"/>
<evidence type="ECO:0000313" key="2">
    <source>
        <dbReference type="EMBL" id="SUZ82387.1"/>
    </source>
</evidence>
<dbReference type="Pfam" id="PF13181">
    <property type="entry name" value="TPR_8"/>
    <property type="match status" value="2"/>
</dbReference>
<evidence type="ECO:0008006" key="3">
    <source>
        <dbReference type="Google" id="ProtNLM"/>
    </source>
</evidence>
<feature type="transmembrane region" description="Helical" evidence="1">
    <location>
        <begin position="52"/>
        <end position="69"/>
    </location>
</feature>
<protein>
    <recommendedName>
        <fullName evidence="3">Tetratricopeptide repeat-like domain-containing protein</fullName>
    </recommendedName>
</protein>
<reference evidence="2" key="1">
    <citation type="submission" date="2018-05" db="EMBL/GenBank/DDBJ databases">
        <authorList>
            <person name="Lanie J.A."/>
            <person name="Ng W.-L."/>
            <person name="Kazmierczak K.M."/>
            <person name="Andrzejewski T.M."/>
            <person name="Davidsen T.M."/>
            <person name="Wayne K.J."/>
            <person name="Tettelin H."/>
            <person name="Glass J.I."/>
            <person name="Rusch D."/>
            <person name="Podicherti R."/>
            <person name="Tsui H.-C.T."/>
            <person name="Winkler M.E."/>
        </authorList>
    </citation>
    <scope>NUCLEOTIDE SEQUENCE</scope>
</reference>